<dbReference type="AlphaFoldDB" id="A0A0F8H7T3"/>
<evidence type="ECO:0000313" key="4">
    <source>
        <dbReference type="Proteomes" id="UP000034450"/>
    </source>
</evidence>
<proteinExistence type="predicted"/>
<sequence length="76" mass="9061">MFYPKLFRANYVGCNLFSFVKLNGKKIRWIVAQRLNRESTSTIAEIQGISSCRVQQIYKEYLWGKAARVILKWDQW</sequence>
<dbReference type="Proteomes" id="UP000034450">
    <property type="component" value="Unassembled WGS sequence"/>
</dbReference>
<dbReference type="Proteomes" id="UP000034001">
    <property type="component" value="Unassembled WGS sequence"/>
</dbReference>
<comment type="caution">
    <text evidence="1">The sequence shown here is derived from an EMBL/GenBank/DDBJ whole genome shotgun (WGS) entry which is preliminary data.</text>
</comment>
<gene>
    <name evidence="1" type="ORF">DU63_04205</name>
    <name evidence="2" type="ORF">DU74_14240</name>
</gene>
<evidence type="ECO:0000313" key="2">
    <source>
        <dbReference type="EMBL" id="KKH60928.1"/>
    </source>
</evidence>
<dbReference type="PATRIC" id="fig|2209.43.peg.901"/>
<dbReference type="EMBL" id="JJQN01000065">
    <property type="protein sequence ID" value="KKH60928.1"/>
    <property type="molecule type" value="Genomic_DNA"/>
</dbReference>
<reference evidence="3 4" key="1">
    <citation type="journal article" date="2015" name="ISME J.">
        <title>Genomic and phenotypic differentiation among Methanosarcina mazei populations from Columbia River sediment.</title>
        <authorList>
            <person name="Youngblut N.D."/>
            <person name="Wirth J.S."/>
            <person name="Henriksen J.R."/>
            <person name="Smith M."/>
            <person name="Simon H."/>
            <person name="Metcalf W.W."/>
            <person name="Whitaker R.J."/>
        </authorList>
    </citation>
    <scope>NUCLEOTIDE SEQUENCE [LARGE SCALE GENOMIC DNA]</scope>
    <source>
        <strain evidence="2 4">1.H.A.2.6</strain>
        <strain evidence="1 3">3.H.A.2.1</strain>
    </source>
</reference>
<evidence type="ECO:0000313" key="1">
    <source>
        <dbReference type="EMBL" id="KKG72676.1"/>
    </source>
</evidence>
<evidence type="ECO:0008006" key="5">
    <source>
        <dbReference type="Google" id="ProtNLM"/>
    </source>
</evidence>
<name>A0A0F8H7T3_METMZ</name>
<dbReference type="EMBL" id="JJPO01000087">
    <property type="protein sequence ID" value="KKG72676.1"/>
    <property type="molecule type" value="Genomic_DNA"/>
</dbReference>
<evidence type="ECO:0000313" key="3">
    <source>
        <dbReference type="Proteomes" id="UP000034001"/>
    </source>
</evidence>
<organism evidence="1 3">
    <name type="scientific">Methanosarcina mazei</name>
    <name type="common">Methanosarcina frisia</name>
    <dbReference type="NCBI Taxonomy" id="2209"/>
    <lineage>
        <taxon>Archaea</taxon>
        <taxon>Methanobacteriati</taxon>
        <taxon>Methanobacteriota</taxon>
        <taxon>Stenosarchaea group</taxon>
        <taxon>Methanomicrobia</taxon>
        <taxon>Methanosarcinales</taxon>
        <taxon>Methanosarcinaceae</taxon>
        <taxon>Methanosarcina</taxon>
    </lineage>
</organism>
<accession>A0A0F8H7T3</accession>
<protein>
    <recommendedName>
        <fullName evidence="5">RNA polymerase sigma-70 region 4 domain-containing protein</fullName>
    </recommendedName>
</protein>